<dbReference type="OrthoDB" id="2679825at2759"/>
<gene>
    <name evidence="1" type="ORF">CY34DRAFT_720558</name>
</gene>
<dbReference type="Proteomes" id="UP000054485">
    <property type="component" value="Unassembled WGS sequence"/>
</dbReference>
<reference evidence="2" key="2">
    <citation type="submission" date="2015-01" db="EMBL/GenBank/DDBJ databases">
        <title>Evolutionary Origins and Diversification of the Mycorrhizal Mutualists.</title>
        <authorList>
            <consortium name="DOE Joint Genome Institute"/>
            <consortium name="Mycorrhizal Genomics Consortium"/>
            <person name="Kohler A."/>
            <person name="Kuo A."/>
            <person name="Nagy L.G."/>
            <person name="Floudas D."/>
            <person name="Copeland A."/>
            <person name="Barry K.W."/>
            <person name="Cichocki N."/>
            <person name="Veneault-Fourrey C."/>
            <person name="LaButti K."/>
            <person name="Lindquist E.A."/>
            <person name="Lipzen A."/>
            <person name="Lundell T."/>
            <person name="Morin E."/>
            <person name="Murat C."/>
            <person name="Riley R."/>
            <person name="Ohm R."/>
            <person name="Sun H."/>
            <person name="Tunlid A."/>
            <person name="Henrissat B."/>
            <person name="Grigoriev I.V."/>
            <person name="Hibbett D.S."/>
            <person name="Martin F."/>
        </authorList>
    </citation>
    <scope>NUCLEOTIDE SEQUENCE [LARGE SCALE GENOMIC DNA]</scope>
    <source>
        <strain evidence="2">UH-Slu-Lm8-n1</strain>
    </source>
</reference>
<dbReference type="EMBL" id="KN835986">
    <property type="protein sequence ID" value="KIK33248.1"/>
    <property type="molecule type" value="Genomic_DNA"/>
</dbReference>
<organism evidence="1 2">
    <name type="scientific">Suillus luteus UH-Slu-Lm8-n1</name>
    <dbReference type="NCBI Taxonomy" id="930992"/>
    <lineage>
        <taxon>Eukaryota</taxon>
        <taxon>Fungi</taxon>
        <taxon>Dikarya</taxon>
        <taxon>Basidiomycota</taxon>
        <taxon>Agaricomycotina</taxon>
        <taxon>Agaricomycetes</taxon>
        <taxon>Agaricomycetidae</taxon>
        <taxon>Boletales</taxon>
        <taxon>Suillineae</taxon>
        <taxon>Suillaceae</taxon>
        <taxon>Suillus</taxon>
    </lineage>
</organism>
<reference evidence="1 2" key="1">
    <citation type="submission" date="2014-04" db="EMBL/GenBank/DDBJ databases">
        <authorList>
            <consortium name="DOE Joint Genome Institute"/>
            <person name="Kuo A."/>
            <person name="Ruytinx J."/>
            <person name="Rineau F."/>
            <person name="Colpaert J."/>
            <person name="Kohler A."/>
            <person name="Nagy L.G."/>
            <person name="Floudas D."/>
            <person name="Copeland A."/>
            <person name="Barry K.W."/>
            <person name="Cichocki N."/>
            <person name="Veneault-Fourrey C."/>
            <person name="LaButti K."/>
            <person name="Lindquist E.A."/>
            <person name="Lipzen A."/>
            <person name="Lundell T."/>
            <person name="Morin E."/>
            <person name="Murat C."/>
            <person name="Sun H."/>
            <person name="Tunlid A."/>
            <person name="Henrissat B."/>
            <person name="Grigoriev I.V."/>
            <person name="Hibbett D.S."/>
            <person name="Martin F."/>
            <person name="Nordberg H.P."/>
            <person name="Cantor M.N."/>
            <person name="Hua S.X."/>
        </authorList>
    </citation>
    <scope>NUCLEOTIDE SEQUENCE [LARGE SCALE GENOMIC DNA]</scope>
    <source>
        <strain evidence="1 2">UH-Slu-Lm8-n1</strain>
    </source>
</reference>
<proteinExistence type="predicted"/>
<keyword evidence="2" id="KW-1185">Reference proteome</keyword>
<evidence type="ECO:0000313" key="2">
    <source>
        <dbReference type="Proteomes" id="UP000054485"/>
    </source>
</evidence>
<dbReference type="InParanoid" id="A0A0D0AMI7"/>
<dbReference type="InterPro" id="IPR054208">
    <property type="entry name" value="DUF6914"/>
</dbReference>
<accession>A0A0D0AMI7</accession>
<protein>
    <submittedName>
        <fullName evidence="1">Uncharacterized protein</fullName>
    </submittedName>
</protein>
<dbReference type="Pfam" id="PF21858">
    <property type="entry name" value="DUF6914"/>
    <property type="match status" value="1"/>
</dbReference>
<sequence length="188" mass="21219">MPRKKHRLYIALHHRNSRPGFHFALMLSPKQETRNTSVHDCHIYHTVNSIQSDVKFNLNGMPEWRYEHKVVNGLRDGTVIGRVLIAKLPAHEPLVTQAERIHDILAQVPLVQNDAQWDCRVWLIEALAAVRATGCDFSTIPEVTNGGQTEGEIKAFGDVVKDTVLKQSGPLPVCAKDLPHIDMRVLQK</sequence>
<dbReference type="HOGENOM" id="CLU_125049_0_0_1"/>
<dbReference type="AlphaFoldDB" id="A0A0D0AMI7"/>
<name>A0A0D0AMI7_9AGAM</name>
<evidence type="ECO:0000313" key="1">
    <source>
        <dbReference type="EMBL" id="KIK33248.1"/>
    </source>
</evidence>